<reference evidence="7 8" key="1">
    <citation type="journal article" date="2015" name="Genome Announc.">
        <title>Expanding the biotechnology potential of lactobacilli through comparative genomics of 213 strains and associated genera.</title>
        <authorList>
            <person name="Sun Z."/>
            <person name="Harris H.M."/>
            <person name="McCann A."/>
            <person name="Guo C."/>
            <person name="Argimon S."/>
            <person name="Zhang W."/>
            <person name="Yang X."/>
            <person name="Jeffery I.B."/>
            <person name="Cooney J.C."/>
            <person name="Kagawa T.F."/>
            <person name="Liu W."/>
            <person name="Song Y."/>
            <person name="Salvetti E."/>
            <person name="Wrobel A."/>
            <person name="Rasinkangas P."/>
            <person name="Parkhill J."/>
            <person name="Rea M.C."/>
            <person name="O'Sullivan O."/>
            <person name="Ritari J."/>
            <person name="Douillard F.P."/>
            <person name="Paul Ross R."/>
            <person name="Yang R."/>
            <person name="Briner A.E."/>
            <person name="Felis G.E."/>
            <person name="de Vos W.M."/>
            <person name="Barrangou R."/>
            <person name="Klaenhammer T.R."/>
            <person name="Caufield P.W."/>
            <person name="Cui Y."/>
            <person name="Zhang H."/>
            <person name="O'Toole P.W."/>
        </authorList>
    </citation>
    <scope>NUCLEOTIDE SEQUENCE [LARGE SCALE GENOMIC DNA]</scope>
    <source>
        <strain evidence="7 8">DSM 16991</strain>
    </source>
</reference>
<evidence type="ECO:0000256" key="3">
    <source>
        <dbReference type="ARBA" id="ARBA00022777"/>
    </source>
</evidence>
<dbReference type="OrthoDB" id="9805576at2"/>
<dbReference type="InterPro" id="IPR018483">
    <property type="entry name" value="Carb_kinase_FGGY_CS"/>
</dbReference>
<evidence type="ECO:0000256" key="4">
    <source>
        <dbReference type="RuleBase" id="RU003733"/>
    </source>
</evidence>
<dbReference type="InterPro" id="IPR043129">
    <property type="entry name" value="ATPase_NBD"/>
</dbReference>
<evidence type="ECO:0000259" key="6">
    <source>
        <dbReference type="Pfam" id="PF02782"/>
    </source>
</evidence>
<accession>A0A0R1XCG4</accession>
<feature type="domain" description="Carbohydrate kinase FGGY C-terminal" evidence="6">
    <location>
        <begin position="257"/>
        <end position="451"/>
    </location>
</feature>
<dbReference type="InterPro" id="IPR050406">
    <property type="entry name" value="FGGY_Carb_Kinase"/>
</dbReference>
<dbReference type="PANTHER" id="PTHR43095:SF2">
    <property type="entry name" value="GLUCONOKINASE"/>
    <property type="match status" value="1"/>
</dbReference>
<evidence type="ECO:0000256" key="1">
    <source>
        <dbReference type="ARBA" id="ARBA00009156"/>
    </source>
</evidence>
<dbReference type="RefSeq" id="WP_027829287.1">
    <property type="nucleotide sequence ID" value="NZ_AUEH01000050.1"/>
</dbReference>
<dbReference type="PROSITE" id="PS00445">
    <property type="entry name" value="FGGY_KINASES_2"/>
    <property type="match status" value="1"/>
</dbReference>
<name>A0A0R1XCG4_9LACO</name>
<evidence type="ECO:0000313" key="8">
    <source>
        <dbReference type="Proteomes" id="UP000050949"/>
    </source>
</evidence>
<dbReference type="Pfam" id="PF02782">
    <property type="entry name" value="FGGY_C"/>
    <property type="match status" value="1"/>
</dbReference>
<dbReference type="PIRSF" id="PIRSF000538">
    <property type="entry name" value="GlpK"/>
    <property type="match status" value="1"/>
</dbReference>
<dbReference type="PANTHER" id="PTHR43095">
    <property type="entry name" value="SUGAR KINASE"/>
    <property type="match status" value="1"/>
</dbReference>
<evidence type="ECO:0000313" key="7">
    <source>
        <dbReference type="EMBL" id="KRM25593.1"/>
    </source>
</evidence>
<sequence>MATYLIGVDLGTTSTKVVLFNTQGQVVTSVNNPYPLYQDTPDMAEEDPEEIFDATIAGLTAVIRRGHVQPGELAGVSFSAAMHSLILMDANDKPLTRVITWADNRAAKYATELKENGLGMQLFKNTGVPTHPMSPMVKLLWLNAEHPDLIQQTTHFIGIKDYILHRLYGRYVQDYSLANATGLFNIHTMDWDDQALAVTHVSRDQLPELVDTTYQLTGMKAAYADVIGIDPATPFILGASDGTLSNLGVNAIDPGVLAVTIGTSGAVRVVTNKPVVDPQGRLFTYYLAPGRWVVGGPVNNGGIVFRWVRDQLFAPEKLTAEQMDIDSYELLTTIASKIPAGADGLLFHPYLGGERAPIWDANARGSFFGLTRQHTRAHMVRAALEGIVYNLYMVMLMIEGITGKPKAIQATGGFARSALWRQMLADIFEQDVNIPESFESSALGAAVIAMKSLGMIDDLSAVKDMVGVTHTHQPNPAVFPVYRQLLPIWIRLTRELSTEYAAIADFQRAHPDPNAHIAAED</sequence>
<proteinExistence type="inferred from homology"/>
<dbReference type="Gene3D" id="3.30.420.40">
    <property type="match status" value="2"/>
</dbReference>
<dbReference type="PATRIC" id="fig|1122147.4.peg.711"/>
<protein>
    <submittedName>
        <fullName evidence="7">Gluconate kinase</fullName>
    </submittedName>
</protein>
<organism evidence="7 8">
    <name type="scientific">Schleiferilactobacillus harbinensis DSM 16991</name>
    <dbReference type="NCBI Taxonomy" id="1122147"/>
    <lineage>
        <taxon>Bacteria</taxon>
        <taxon>Bacillati</taxon>
        <taxon>Bacillota</taxon>
        <taxon>Bacilli</taxon>
        <taxon>Lactobacillales</taxon>
        <taxon>Lactobacillaceae</taxon>
        <taxon>Schleiferilactobacillus</taxon>
    </lineage>
</organism>
<feature type="domain" description="Carbohydrate kinase FGGY N-terminal" evidence="5">
    <location>
        <begin position="4"/>
        <end position="248"/>
    </location>
</feature>
<dbReference type="Proteomes" id="UP000050949">
    <property type="component" value="Unassembled WGS sequence"/>
</dbReference>
<dbReference type="EMBL" id="AZFW01000104">
    <property type="protein sequence ID" value="KRM25593.1"/>
    <property type="molecule type" value="Genomic_DNA"/>
</dbReference>
<evidence type="ECO:0000259" key="5">
    <source>
        <dbReference type="Pfam" id="PF00370"/>
    </source>
</evidence>
<gene>
    <name evidence="7" type="ORF">FC91_GL000690</name>
</gene>
<keyword evidence="2 4" id="KW-0808">Transferase</keyword>
<dbReference type="eggNOG" id="COG1070">
    <property type="taxonomic scope" value="Bacteria"/>
</dbReference>
<dbReference type="InterPro" id="IPR000577">
    <property type="entry name" value="Carb_kinase_FGGY"/>
</dbReference>
<dbReference type="CDD" id="cd07770">
    <property type="entry name" value="ASKHA_NBD_FGGY_GntK"/>
    <property type="match status" value="1"/>
</dbReference>
<dbReference type="InterPro" id="IPR018484">
    <property type="entry name" value="FGGY_N"/>
</dbReference>
<comment type="similarity">
    <text evidence="1 4">Belongs to the FGGY kinase family.</text>
</comment>
<dbReference type="AlphaFoldDB" id="A0A0R1XCG4"/>
<keyword evidence="3 4" id="KW-0418">Kinase</keyword>
<evidence type="ECO:0000256" key="2">
    <source>
        <dbReference type="ARBA" id="ARBA00022679"/>
    </source>
</evidence>
<dbReference type="GO" id="GO:0046316">
    <property type="term" value="F:gluconokinase activity"/>
    <property type="evidence" value="ECO:0007669"/>
    <property type="project" value="InterPro"/>
</dbReference>
<comment type="caution">
    <text evidence="7">The sequence shown here is derived from an EMBL/GenBank/DDBJ whole genome shotgun (WGS) entry which is preliminary data.</text>
</comment>
<dbReference type="SUPFAM" id="SSF53067">
    <property type="entry name" value="Actin-like ATPase domain"/>
    <property type="match status" value="2"/>
</dbReference>
<dbReference type="Pfam" id="PF00370">
    <property type="entry name" value="FGGY_N"/>
    <property type="match status" value="1"/>
</dbReference>
<dbReference type="InterPro" id="IPR018485">
    <property type="entry name" value="FGGY_C"/>
</dbReference>
<dbReference type="GO" id="GO:0019521">
    <property type="term" value="P:D-gluconate metabolic process"/>
    <property type="evidence" value="ECO:0007669"/>
    <property type="project" value="InterPro"/>
</dbReference>
<dbReference type="InterPro" id="IPR006002">
    <property type="entry name" value="Gluconate_kinase"/>
</dbReference>
<dbReference type="NCBIfam" id="TIGR01314">
    <property type="entry name" value="gntK_FGGY"/>
    <property type="match status" value="1"/>
</dbReference>